<comment type="caution">
    <text evidence="3">The sequence shown here is derived from an EMBL/GenBank/DDBJ whole genome shotgun (WGS) entry which is preliminary data.</text>
</comment>
<dbReference type="EMBL" id="QUTI01016591">
    <property type="protein sequence ID" value="RLO11096.1"/>
    <property type="molecule type" value="Genomic_DNA"/>
</dbReference>
<protein>
    <recommendedName>
        <fullName evidence="1">Intraflagellar transport protein 52 C-terminal domain-containing protein</fullName>
    </recommendedName>
</protein>
<name>A0A9X8HEJ4_APHAT</name>
<gene>
    <name evidence="2" type="ORF">DYB28_014367</name>
    <name evidence="3" type="ORF">DYB28_015855</name>
</gene>
<feature type="non-terminal residue" evidence="3">
    <location>
        <position position="1"/>
    </location>
</feature>
<accession>A0A9X8HEJ4</accession>
<organism evidence="3 4">
    <name type="scientific">Aphanomyces astaci</name>
    <name type="common">Crayfish plague agent</name>
    <dbReference type="NCBI Taxonomy" id="112090"/>
    <lineage>
        <taxon>Eukaryota</taxon>
        <taxon>Sar</taxon>
        <taxon>Stramenopiles</taxon>
        <taxon>Oomycota</taxon>
        <taxon>Saprolegniomycetes</taxon>
        <taxon>Saprolegniales</taxon>
        <taxon>Verrucalvaceae</taxon>
        <taxon>Aphanomyces</taxon>
    </lineage>
</organism>
<dbReference type="Gene3D" id="6.10.250.2800">
    <property type="match status" value="1"/>
</dbReference>
<evidence type="ECO:0000313" key="2">
    <source>
        <dbReference type="EMBL" id="RLO02388.1"/>
    </source>
</evidence>
<dbReference type="AlphaFoldDB" id="A0A9X8HEJ4"/>
<dbReference type="InterPro" id="IPR048643">
    <property type="entry name" value="Itf52_C"/>
</dbReference>
<dbReference type="EMBL" id="QUTI01033692">
    <property type="protein sequence ID" value="RLO02388.1"/>
    <property type="molecule type" value="Genomic_DNA"/>
</dbReference>
<sequence>DDDLEYYVKEAAGILGILPKLDPDRADAKHVLEFLLSKVVNFKKLNQDLLAMVVIKDKAAPFQDLNEDDNDLDDMADAKSRK</sequence>
<evidence type="ECO:0000313" key="3">
    <source>
        <dbReference type="EMBL" id="RLO11096.1"/>
    </source>
</evidence>
<reference evidence="3 4" key="1">
    <citation type="journal article" date="2018" name="J. Invertebr. Pathol.">
        <title>New genotyping method for the causative agent of crayfish plague (Aphanomyces astaci) based on whole genome data.</title>
        <authorList>
            <person name="Minardi D."/>
            <person name="Studholme D.J."/>
            <person name="van der Giezen M."/>
            <person name="Pretto T."/>
            <person name="Oidtmann B."/>
        </authorList>
    </citation>
    <scope>NUCLEOTIDE SEQUENCE [LARGE SCALE GENOMIC DNA]</scope>
    <source>
        <strain evidence="3 4">KB13</strain>
    </source>
</reference>
<dbReference type="Pfam" id="PF21178">
    <property type="entry name" value="Itf52_C"/>
    <property type="match status" value="1"/>
</dbReference>
<evidence type="ECO:0000259" key="1">
    <source>
        <dbReference type="Pfam" id="PF21178"/>
    </source>
</evidence>
<dbReference type="Proteomes" id="UP000275652">
    <property type="component" value="Unassembled WGS sequence"/>
</dbReference>
<feature type="domain" description="Intraflagellar transport protein 52 C-terminal" evidence="1">
    <location>
        <begin position="1"/>
        <end position="36"/>
    </location>
</feature>
<proteinExistence type="predicted"/>
<dbReference type="CDD" id="cd23683">
    <property type="entry name" value="IFT52_CTD"/>
    <property type="match status" value="1"/>
</dbReference>
<evidence type="ECO:0000313" key="4">
    <source>
        <dbReference type="Proteomes" id="UP000275652"/>
    </source>
</evidence>